<feature type="transmembrane region" description="Helical" evidence="7">
    <location>
        <begin position="28"/>
        <end position="46"/>
    </location>
</feature>
<dbReference type="AlphaFoldDB" id="A0A4R6TY60"/>
<keyword evidence="3" id="KW-0997">Cell inner membrane</keyword>
<keyword evidence="9" id="KW-1185">Reference proteome</keyword>
<name>A0A4R6TY60_9GAMM</name>
<gene>
    <name evidence="8" type="ORF">DFQ45_108103</name>
</gene>
<keyword evidence="2" id="KW-1003">Cell membrane</keyword>
<protein>
    <submittedName>
        <fullName evidence="8">Putative LPLAT superfamily acyltransferase</fullName>
    </submittedName>
</protein>
<dbReference type="PANTHER" id="PTHR30606">
    <property type="entry name" value="LIPID A BIOSYNTHESIS LAUROYL ACYLTRANSFERASE"/>
    <property type="match status" value="1"/>
</dbReference>
<dbReference type="InterPro" id="IPR004960">
    <property type="entry name" value="LipA_acyltrans"/>
</dbReference>
<evidence type="ECO:0000313" key="8">
    <source>
        <dbReference type="EMBL" id="TDQ37323.1"/>
    </source>
</evidence>
<dbReference type="GO" id="GO:0009247">
    <property type="term" value="P:glycolipid biosynthetic process"/>
    <property type="evidence" value="ECO:0007669"/>
    <property type="project" value="UniProtKB-ARBA"/>
</dbReference>
<keyword evidence="6 8" id="KW-0012">Acyltransferase</keyword>
<evidence type="ECO:0000256" key="6">
    <source>
        <dbReference type="ARBA" id="ARBA00023315"/>
    </source>
</evidence>
<dbReference type="PANTHER" id="PTHR30606:SF9">
    <property type="entry name" value="LIPID A BIOSYNTHESIS LAUROYLTRANSFERASE"/>
    <property type="match status" value="1"/>
</dbReference>
<dbReference type="PIRSF" id="PIRSF028561">
    <property type="entry name" value="Ac_Trasf"/>
    <property type="match status" value="1"/>
</dbReference>
<evidence type="ECO:0000256" key="5">
    <source>
        <dbReference type="ARBA" id="ARBA00023136"/>
    </source>
</evidence>
<reference evidence="8 9" key="1">
    <citation type="submission" date="2019-03" db="EMBL/GenBank/DDBJ databases">
        <title>Genomic Encyclopedia of Type Strains, Phase IV (KMG-IV): sequencing the most valuable type-strain genomes for metagenomic binning, comparative biology and taxonomic classification.</title>
        <authorList>
            <person name="Goeker M."/>
        </authorList>
    </citation>
    <scope>NUCLEOTIDE SEQUENCE [LARGE SCALE GENOMIC DNA]</scope>
    <source>
        <strain evidence="8 9">DSM 28679</strain>
    </source>
</reference>
<dbReference type="InterPro" id="IPR014548">
    <property type="entry name" value="Ac_Trasf"/>
</dbReference>
<sequence length="312" mass="35602">MSRQHWANKNERGSLFWMRLTLQLTRLLGRRLMAPVLYGVVLYFFMTGRSARASIREYYANLAAFSGQPAQPVTSGQLFRHFMAFADSILDKFDVLHGKLGLADLDVDDPHGVRGQSHSRSGRGQILVGAHLGNLEVCRALAEAGKKVRMNVLVHTAHAEKINRLLNESGASNLNLIQVAQLDAATMLKLSEGIERGEWLAIAGDRVPLDDRRRSRASFLGQPAWFAQGPWLLAGLLECPVNLFFCLKLDGRYRICLEPFAERIRWQRSTREQVLQDSVQRYAHRLEQRCLQAPQQWFNFHPFWNTDEHQDP</sequence>
<evidence type="ECO:0000256" key="4">
    <source>
        <dbReference type="ARBA" id="ARBA00022679"/>
    </source>
</evidence>
<dbReference type="GO" id="GO:0016746">
    <property type="term" value="F:acyltransferase activity"/>
    <property type="evidence" value="ECO:0007669"/>
    <property type="project" value="UniProtKB-KW"/>
</dbReference>
<dbReference type="Proteomes" id="UP000294575">
    <property type="component" value="Unassembled WGS sequence"/>
</dbReference>
<evidence type="ECO:0000256" key="1">
    <source>
        <dbReference type="ARBA" id="ARBA00004533"/>
    </source>
</evidence>
<dbReference type="Pfam" id="PF03279">
    <property type="entry name" value="Lip_A_acyltrans"/>
    <property type="match status" value="1"/>
</dbReference>
<comment type="subcellular location">
    <subcellularLocation>
        <location evidence="1">Cell inner membrane</location>
    </subcellularLocation>
</comment>
<keyword evidence="7" id="KW-0812">Transmembrane</keyword>
<comment type="caution">
    <text evidence="8">The sequence shown here is derived from an EMBL/GenBank/DDBJ whole genome shotgun (WGS) entry which is preliminary data.</text>
</comment>
<evidence type="ECO:0000256" key="3">
    <source>
        <dbReference type="ARBA" id="ARBA00022519"/>
    </source>
</evidence>
<organism evidence="8 9">
    <name type="scientific">Thiopseudomonas denitrificans</name>
    <dbReference type="NCBI Taxonomy" id="1501432"/>
    <lineage>
        <taxon>Bacteria</taxon>
        <taxon>Pseudomonadati</taxon>
        <taxon>Pseudomonadota</taxon>
        <taxon>Gammaproteobacteria</taxon>
        <taxon>Pseudomonadales</taxon>
        <taxon>Pseudomonadaceae</taxon>
        <taxon>Thiopseudomonas</taxon>
    </lineage>
</organism>
<dbReference type="GO" id="GO:0005886">
    <property type="term" value="C:plasma membrane"/>
    <property type="evidence" value="ECO:0007669"/>
    <property type="project" value="UniProtKB-SubCell"/>
</dbReference>
<dbReference type="EMBL" id="SNYK01000008">
    <property type="protein sequence ID" value="TDQ37323.1"/>
    <property type="molecule type" value="Genomic_DNA"/>
</dbReference>
<proteinExistence type="predicted"/>
<dbReference type="RefSeq" id="WP_206167939.1">
    <property type="nucleotide sequence ID" value="NZ_LNJZ01000003.1"/>
</dbReference>
<accession>A0A4R6TY60</accession>
<evidence type="ECO:0000256" key="2">
    <source>
        <dbReference type="ARBA" id="ARBA00022475"/>
    </source>
</evidence>
<keyword evidence="7" id="KW-1133">Transmembrane helix</keyword>
<keyword evidence="5 7" id="KW-0472">Membrane</keyword>
<evidence type="ECO:0000313" key="9">
    <source>
        <dbReference type="Proteomes" id="UP000294575"/>
    </source>
</evidence>
<keyword evidence="4 8" id="KW-0808">Transferase</keyword>
<evidence type="ECO:0000256" key="7">
    <source>
        <dbReference type="SAM" id="Phobius"/>
    </source>
</evidence>
<dbReference type="CDD" id="cd07984">
    <property type="entry name" value="LPLAT_LABLAT-like"/>
    <property type="match status" value="1"/>
</dbReference>